<keyword evidence="1" id="KW-0378">Hydrolase</keyword>
<gene>
    <name evidence="1" type="ORF">ISP20_13635</name>
</gene>
<accession>A0ABS2JUS2</accession>
<dbReference type="GO" id="GO:0016787">
    <property type="term" value="F:hydrolase activity"/>
    <property type="evidence" value="ECO:0007669"/>
    <property type="project" value="UniProtKB-KW"/>
</dbReference>
<protein>
    <submittedName>
        <fullName evidence="1">Alpha/beta hydrolase</fullName>
    </submittedName>
</protein>
<dbReference type="Proteomes" id="UP001430065">
    <property type="component" value="Unassembled WGS sequence"/>
</dbReference>
<proteinExistence type="predicted"/>
<dbReference type="Gene3D" id="3.40.50.1820">
    <property type="entry name" value="alpha/beta hydrolase"/>
    <property type="match status" value="1"/>
</dbReference>
<dbReference type="SUPFAM" id="SSF53474">
    <property type="entry name" value="alpha/beta-Hydrolases"/>
    <property type="match status" value="1"/>
</dbReference>
<evidence type="ECO:0000313" key="1">
    <source>
        <dbReference type="EMBL" id="MBM7122202.1"/>
    </source>
</evidence>
<comment type="caution">
    <text evidence="1">The sequence shown here is derived from an EMBL/GenBank/DDBJ whole genome shotgun (WGS) entry which is preliminary data.</text>
</comment>
<name>A0ABS2JUS2_9GAMM</name>
<dbReference type="PANTHER" id="PTHR12277">
    <property type="entry name" value="ALPHA/BETA HYDROLASE DOMAIN-CONTAINING PROTEIN"/>
    <property type="match status" value="1"/>
</dbReference>
<sequence length="254" mass="28468">MLRVVFVFAALAVLLYGGICLAMYLGQRQQIYHPEASWRVQQAPDFELVNDGVRLRGWVVNPGRAKALLYFGGNGERIEDSRQALSQWFPDRTIYLLPYRSYGASEGKPSERALVGDAQALFDRVARDHAAIAVVGRSLGSGVATQLAATRPVERLVLVTPFDSLVRVAAGYFSWLPVNALMQDRFESWRYVNDIHCPVLVIRAEQDEIIPAERTLALLKAFKQTPLVQVIADAGHNTVQDHADYRVSLERFLQ</sequence>
<dbReference type="InterPro" id="IPR029058">
    <property type="entry name" value="AB_hydrolase_fold"/>
</dbReference>
<organism evidence="1 2">
    <name type="scientific">Dyella kyungheensis</name>
    <dbReference type="NCBI Taxonomy" id="1242174"/>
    <lineage>
        <taxon>Bacteria</taxon>
        <taxon>Pseudomonadati</taxon>
        <taxon>Pseudomonadota</taxon>
        <taxon>Gammaproteobacteria</taxon>
        <taxon>Lysobacterales</taxon>
        <taxon>Rhodanobacteraceae</taxon>
        <taxon>Dyella</taxon>
    </lineage>
</organism>
<dbReference type="EMBL" id="JADIKC010000006">
    <property type="protein sequence ID" value="MBM7122202.1"/>
    <property type="molecule type" value="Genomic_DNA"/>
</dbReference>
<reference evidence="1 2" key="1">
    <citation type="submission" date="2020-10" db="EMBL/GenBank/DDBJ databases">
        <title>Phylogeny of dyella-like bacteria.</title>
        <authorList>
            <person name="Fu J."/>
        </authorList>
    </citation>
    <scope>NUCLEOTIDE SEQUENCE [LARGE SCALE GENOMIC DNA]</scope>
    <source>
        <strain evidence="1 2">THG-B117</strain>
    </source>
</reference>
<keyword evidence="2" id="KW-1185">Reference proteome</keyword>
<evidence type="ECO:0000313" key="2">
    <source>
        <dbReference type="Proteomes" id="UP001430065"/>
    </source>
</evidence>